<evidence type="ECO:0000256" key="1">
    <source>
        <dbReference type="SAM" id="Phobius"/>
    </source>
</evidence>
<protein>
    <submittedName>
        <fullName evidence="2">Uncharacterized protein</fullName>
    </submittedName>
</protein>
<feature type="transmembrane region" description="Helical" evidence="1">
    <location>
        <begin position="12"/>
        <end position="38"/>
    </location>
</feature>
<keyword evidence="1" id="KW-0812">Transmembrane</keyword>
<dbReference type="AlphaFoldDB" id="A0A7L5DPE2"/>
<reference evidence="2 3" key="1">
    <citation type="submission" date="2020-04" db="EMBL/GenBank/DDBJ databases">
        <title>Genome sequencing of novel species.</title>
        <authorList>
            <person name="Heo J."/>
            <person name="Kim S.-J."/>
            <person name="Kim J.-S."/>
            <person name="Hong S.-B."/>
            <person name="Kwon S.-W."/>
        </authorList>
    </citation>
    <scope>NUCLEOTIDE SEQUENCE [LARGE SCALE GENOMIC DNA]</scope>
    <source>
        <strain evidence="2 3">CJU-R4</strain>
    </source>
</reference>
<organism evidence="2 3">
    <name type="scientific">Spirosoma rhododendri</name>
    <dbReference type="NCBI Taxonomy" id="2728024"/>
    <lineage>
        <taxon>Bacteria</taxon>
        <taxon>Pseudomonadati</taxon>
        <taxon>Bacteroidota</taxon>
        <taxon>Cytophagia</taxon>
        <taxon>Cytophagales</taxon>
        <taxon>Cytophagaceae</taxon>
        <taxon>Spirosoma</taxon>
    </lineage>
</organism>
<dbReference type="EMBL" id="CP051677">
    <property type="protein sequence ID" value="QJD80354.1"/>
    <property type="molecule type" value="Genomic_DNA"/>
</dbReference>
<proteinExistence type="predicted"/>
<keyword evidence="1" id="KW-0472">Membrane</keyword>
<keyword evidence="1" id="KW-1133">Transmembrane helix</keyword>
<dbReference type="Proteomes" id="UP000501128">
    <property type="component" value="Chromosome"/>
</dbReference>
<keyword evidence="3" id="KW-1185">Reference proteome</keyword>
<feature type="transmembrane region" description="Helical" evidence="1">
    <location>
        <begin position="44"/>
        <end position="65"/>
    </location>
</feature>
<sequence length="75" mass="8480">MNSNHEVAKPKIWKMLLIGWLFAYLVVNVVFALLGPYLTDLRPLVRSGIITTVLVPAFGSGLPAIQRKLYVWTIR</sequence>
<accession>A0A7L5DPE2</accession>
<dbReference type="KEGG" id="srho:HH216_19415"/>
<evidence type="ECO:0000313" key="2">
    <source>
        <dbReference type="EMBL" id="QJD80354.1"/>
    </source>
</evidence>
<gene>
    <name evidence="2" type="ORF">HH216_19415</name>
</gene>
<name>A0A7L5DPE2_9BACT</name>
<dbReference type="RefSeq" id="WP_169552313.1">
    <property type="nucleotide sequence ID" value="NZ_CP051677.1"/>
</dbReference>
<evidence type="ECO:0000313" key="3">
    <source>
        <dbReference type="Proteomes" id="UP000501128"/>
    </source>
</evidence>